<feature type="domain" description="Farnesoic acid O-methyl transferase" evidence="1">
    <location>
        <begin position="282"/>
        <end position="401"/>
    </location>
</feature>
<feature type="domain" description="Farnesoic acid O-methyl transferase" evidence="1">
    <location>
        <begin position="150"/>
        <end position="272"/>
    </location>
</feature>
<dbReference type="EnsemblMetazoa" id="GPAI022856-RA">
    <property type="protein sequence ID" value="GPAI022856-PA"/>
    <property type="gene ID" value="GPAI022856"/>
</dbReference>
<evidence type="ECO:0000313" key="3">
    <source>
        <dbReference type="Proteomes" id="UP000092445"/>
    </source>
</evidence>
<keyword evidence="3" id="KW-1185">Reference proteome</keyword>
<reference evidence="2" key="2">
    <citation type="submission" date="2020-05" db="UniProtKB">
        <authorList>
            <consortium name="EnsemblMetazoa"/>
        </authorList>
    </citation>
    <scope>IDENTIFICATION</scope>
    <source>
        <strain evidence="2">IAEA</strain>
    </source>
</reference>
<dbReference type="AlphaFoldDB" id="A0A1A9ZRL4"/>
<dbReference type="Pfam" id="PF12248">
    <property type="entry name" value="Methyltransf_FA"/>
    <property type="match status" value="4"/>
</dbReference>
<feature type="domain" description="Farnesoic acid O-methyl transferase" evidence="1">
    <location>
        <begin position="18"/>
        <end position="124"/>
    </location>
</feature>
<dbReference type="STRING" id="7398.A0A1A9ZRL4"/>
<dbReference type="VEuPathDB" id="VectorBase:GPAI022856"/>
<reference evidence="3" key="1">
    <citation type="submission" date="2014-03" db="EMBL/GenBank/DDBJ databases">
        <authorList>
            <person name="Aksoy S."/>
            <person name="Warren W."/>
            <person name="Wilson R.K."/>
        </authorList>
    </citation>
    <scope>NUCLEOTIDE SEQUENCE [LARGE SCALE GENOMIC DNA]</scope>
    <source>
        <strain evidence="3">IAEA</strain>
    </source>
</reference>
<accession>A0A1A9ZRL4</accession>
<dbReference type="PANTHER" id="PTHR36695">
    <property type="entry name" value="AGAP008648-PA"/>
    <property type="match status" value="1"/>
</dbReference>
<organism evidence="2 3">
    <name type="scientific">Glossina pallidipes</name>
    <name type="common">Tsetse fly</name>
    <dbReference type="NCBI Taxonomy" id="7398"/>
    <lineage>
        <taxon>Eukaryota</taxon>
        <taxon>Metazoa</taxon>
        <taxon>Ecdysozoa</taxon>
        <taxon>Arthropoda</taxon>
        <taxon>Hexapoda</taxon>
        <taxon>Insecta</taxon>
        <taxon>Pterygota</taxon>
        <taxon>Neoptera</taxon>
        <taxon>Endopterygota</taxon>
        <taxon>Diptera</taxon>
        <taxon>Brachycera</taxon>
        <taxon>Muscomorpha</taxon>
        <taxon>Hippoboscoidea</taxon>
        <taxon>Glossinidae</taxon>
        <taxon>Glossina</taxon>
    </lineage>
</organism>
<evidence type="ECO:0000259" key="1">
    <source>
        <dbReference type="Pfam" id="PF12248"/>
    </source>
</evidence>
<feature type="domain" description="Farnesoic acid O-methyl transferase" evidence="1">
    <location>
        <begin position="422"/>
        <end position="548"/>
    </location>
</feature>
<name>A0A1A9ZRL4_GLOPL</name>
<dbReference type="Proteomes" id="UP000092445">
    <property type="component" value="Unassembled WGS sequence"/>
</dbReference>
<proteinExistence type="predicted"/>
<evidence type="ECO:0000313" key="2">
    <source>
        <dbReference type="EnsemblMetazoa" id="GPAI022856-PA"/>
    </source>
</evidence>
<sequence length="566" mass="64961">MSDAKVETFNKLHKFIPLYGTKEFRIDVRDCSKVRLTLSKTLTESDETYEINVGGDSNGDASVKRKGINSDVTEISETNILENGRFSICFKPKVIALSYEIQGAAVLSHPTSEWFDLNFVSIDCNDSGTWTLDPVPFRNSIEFVALKETPYQFFRLGDIKTFHFEVCCSQEVHLALTQTPEEVDPIYEIIIGGWGNTKSAIKKNRLKTVACVSTPNILNEKEFQEFKIKFNNDEITVYKCQEYIMCHKAVELPELFFIGVRTGSDVNATFKLSGQKTSGKLYEFIPLYGNKNIEFVVENSTRISIILSRTPVENDEMYEIVISGDSREKSRIRKKCREGRCGGIEQRLNFDLKYCAFWISLENMAIKVGLKDDEEPFMSLSCVCESSELNFISFDCGETGTWKTLPLSTGTPINLVTTKEMPYRFFRVNKEDKYYFEVSARKDAQLLLTREPKVLPPLYKIVIGEMENTQSTIRKDCSKYLAYVYTPCILNENDYRGFWIDFKEDCIKVGHMNESCPFLLYRDYELPEFLYLGVRTGPDAKGMWKLHGPYQVTEQKTNKDNSPPSF</sequence>
<dbReference type="PANTHER" id="PTHR36695:SF12">
    <property type="entry name" value="AGAP008648-PA"/>
    <property type="match status" value="1"/>
</dbReference>
<protein>
    <recommendedName>
        <fullName evidence="1">Farnesoic acid O-methyl transferase domain-containing protein</fullName>
    </recommendedName>
</protein>
<dbReference type="InterPro" id="IPR022041">
    <property type="entry name" value="Methyltransf_FA"/>
</dbReference>